<dbReference type="Gene3D" id="3.30.110.70">
    <property type="entry name" value="Hypothetical protein apc22750. Chain B"/>
    <property type="match status" value="1"/>
</dbReference>
<feature type="chain" id="PRO_5008456151" description="Outer membrane lipoprotein RcsF" evidence="2">
    <location>
        <begin position="17"/>
        <end position="140"/>
    </location>
</feature>
<dbReference type="GO" id="GO:0031241">
    <property type="term" value="C:periplasmic side of cell outer membrane"/>
    <property type="evidence" value="ECO:0007669"/>
    <property type="project" value="UniProtKB-UniRule"/>
</dbReference>
<evidence type="ECO:0000256" key="2">
    <source>
        <dbReference type="SAM" id="SignalP"/>
    </source>
</evidence>
<dbReference type="HAMAP" id="MF_00976">
    <property type="entry name" value="RcsF"/>
    <property type="match status" value="1"/>
</dbReference>
<comment type="similarity">
    <text evidence="1">Belongs to the RcsF family.</text>
</comment>
<protein>
    <recommendedName>
        <fullName evidence="1">Outer membrane lipoprotein RcsF</fullName>
    </recommendedName>
</protein>
<keyword evidence="2" id="KW-0732">Signal</keyword>
<keyword evidence="1" id="KW-0998">Cell outer membrane</keyword>
<comment type="subcellular location">
    <subcellularLocation>
        <location evidence="1">Cell outer membrane</location>
        <topology evidence="1">Lipid-anchor</topology>
        <orientation evidence="1">Periplasmic side</orientation>
    </subcellularLocation>
</comment>
<sequence length="140" mass="14789">MRALPLCLLTASLALGGCSLLSRPAAPIKPLPADKTPETVAKPRAVAPRQTPITLYESAEDLIGKPFRDLGEVSGSVCQTRPHHSAPSLTTARKRMLYKAAQLKANAVLLHSCQILSQSHGCYRQATCTGSALSIATSAQ</sequence>
<feature type="disulfide bond" evidence="1">
    <location>
        <begin position="78"/>
        <end position="122"/>
    </location>
</feature>
<dbReference type="GO" id="GO:0035556">
    <property type="term" value="P:intracellular signal transduction"/>
    <property type="evidence" value="ECO:0007669"/>
    <property type="project" value="InterPro"/>
</dbReference>
<dbReference type="Pfam" id="PF16358">
    <property type="entry name" value="RcsF"/>
    <property type="match status" value="1"/>
</dbReference>
<feature type="signal peptide" evidence="2">
    <location>
        <begin position="1"/>
        <end position="16"/>
    </location>
</feature>
<proteinExistence type="inferred from homology"/>
<organism evidence="3 4">
    <name type="scientific">Edwardsiella anguillarum ET080813</name>
    <dbReference type="NCBI Taxonomy" id="667120"/>
    <lineage>
        <taxon>Bacteria</taxon>
        <taxon>Pseudomonadati</taxon>
        <taxon>Pseudomonadota</taxon>
        <taxon>Gammaproteobacteria</taxon>
        <taxon>Enterobacterales</taxon>
        <taxon>Hafniaceae</taxon>
        <taxon>Edwardsiella</taxon>
    </lineage>
</organism>
<dbReference type="Proteomes" id="UP000028681">
    <property type="component" value="Chromosome"/>
</dbReference>
<dbReference type="HOGENOM" id="CLU_142248_1_0_6"/>
<evidence type="ECO:0000256" key="1">
    <source>
        <dbReference type="HAMAP-Rule" id="MF_00976"/>
    </source>
</evidence>
<gene>
    <name evidence="1 3" type="primary">rcsF</name>
    <name evidence="3" type="ORF">ETEE_2311</name>
</gene>
<dbReference type="AlphaFoldDB" id="A0A076LQA1"/>
<evidence type="ECO:0000313" key="3">
    <source>
        <dbReference type="EMBL" id="AIJ08753.1"/>
    </source>
</evidence>
<keyword evidence="1" id="KW-0472">Membrane</keyword>
<dbReference type="PROSITE" id="PS51257">
    <property type="entry name" value="PROKAR_LIPOPROTEIN"/>
    <property type="match status" value="1"/>
</dbReference>
<dbReference type="GeneID" id="33939901"/>
<dbReference type="RefSeq" id="WP_034162752.1">
    <property type="nucleotide sequence ID" value="NZ_CP006664.1"/>
</dbReference>
<feature type="disulfide bond" evidence="1">
    <location>
        <begin position="113"/>
        <end position="128"/>
    </location>
</feature>
<dbReference type="InterPro" id="IPR030852">
    <property type="entry name" value="RcsF"/>
</dbReference>
<name>A0A076LQA1_9GAMM</name>
<evidence type="ECO:0000313" key="4">
    <source>
        <dbReference type="Proteomes" id="UP000028681"/>
    </source>
</evidence>
<dbReference type="EMBL" id="CP006664">
    <property type="protein sequence ID" value="AIJ08753.1"/>
    <property type="molecule type" value="Genomic_DNA"/>
</dbReference>
<dbReference type="KEGG" id="ete:ETEE_2311"/>
<comment type="function">
    <text evidence="1">Essential component of the Rcs signaling system, which controls transcription of numerous genes. Plays a role in signal transduction from the cell surface to the histidine kinase RcsC. May detect outer membrane defects.</text>
</comment>
<keyword evidence="1" id="KW-1015">Disulfide bond</keyword>
<accession>A0A076LQA1</accession>
<reference evidence="3 4" key="1">
    <citation type="journal article" date="2012" name="PLoS ONE">
        <title>Edwardsiella comparative phylogenomics reveal the new intra/inter-species taxonomic relationships, virulence evolution and niche adaptation mechanisms.</title>
        <authorList>
            <person name="Yang M."/>
            <person name="Lv Y."/>
            <person name="Xiao J."/>
            <person name="Wu H."/>
            <person name="Zheng H."/>
            <person name="Liu Q."/>
            <person name="Zhang Y."/>
            <person name="Wang Q."/>
        </authorList>
    </citation>
    <scope>NUCLEOTIDE SEQUENCE [LARGE SCALE GENOMIC DNA]</scope>
    <source>
        <strain evidence="4">080813</strain>
    </source>
</reference>
<dbReference type="NCBIfam" id="NF008048">
    <property type="entry name" value="PRK10781.1"/>
    <property type="match status" value="1"/>
</dbReference>